<proteinExistence type="predicted"/>
<dbReference type="HOGENOM" id="CLU_1479257_0_0_9"/>
<dbReference type="EMBL" id="CP002394">
    <property type="protein sequence ID" value="ADU32153.1"/>
    <property type="molecule type" value="Genomic_DNA"/>
</dbReference>
<dbReference type="OrthoDB" id="2969989at2"/>
<dbReference type="RefSeq" id="WP_013490483.1">
    <property type="nucleotide sequence ID" value="NC_014829.1"/>
</dbReference>
<evidence type="ECO:0000313" key="2">
    <source>
        <dbReference type="Proteomes" id="UP000001401"/>
    </source>
</evidence>
<dbReference type="Proteomes" id="UP000001401">
    <property type="component" value="Chromosome"/>
</dbReference>
<evidence type="ECO:0000313" key="1">
    <source>
        <dbReference type="EMBL" id="ADU32153.1"/>
    </source>
</evidence>
<dbReference type="eggNOG" id="ENOG503482B">
    <property type="taxonomic scope" value="Bacteria"/>
</dbReference>
<organism evidence="1 2">
    <name type="scientific">Evansella cellulosilytica (strain ATCC 21833 / DSM 2522 / FERM P-1141 / JCM 9156 / N-4)</name>
    <name type="common">Bacillus cellulosilyticus</name>
    <dbReference type="NCBI Taxonomy" id="649639"/>
    <lineage>
        <taxon>Bacteria</taxon>
        <taxon>Bacillati</taxon>
        <taxon>Bacillota</taxon>
        <taxon>Bacilli</taxon>
        <taxon>Bacillales</taxon>
        <taxon>Bacillaceae</taxon>
        <taxon>Evansella</taxon>
    </lineage>
</organism>
<gene>
    <name evidence="1" type="ordered locus">Bcell_3918</name>
</gene>
<sequence length="182" mass="20719" precursor="true">MNIFKGIGVIFIIFLLASGCSSATYDSENLEGIELKLSLDKKEYSLNEDVVVTISLRNHNNKAREVFVPIPFDFDERITSVFIANQNGSTFQVLHPKGEHNISNIVGRSNYDYVKVQLDPKETIEQEFLWNHELFHQEALETVESEPGEYVIGAVIFLDDIEIEDIEPNNELYTDLTFSVGE</sequence>
<protein>
    <recommendedName>
        <fullName evidence="3">Intracellular proteinase inhibitor BsuPI domain-containing protein</fullName>
    </recommendedName>
</protein>
<accession>E6TVM5</accession>
<reference evidence="1 2" key="1">
    <citation type="submission" date="2010-12" db="EMBL/GenBank/DDBJ databases">
        <title>Complete sequence of Bacillus cellulosilyticus DSM 2522.</title>
        <authorList>
            <consortium name="US DOE Joint Genome Institute"/>
            <person name="Lucas S."/>
            <person name="Copeland A."/>
            <person name="Lapidus A."/>
            <person name="Cheng J.-F."/>
            <person name="Bruce D."/>
            <person name="Goodwin L."/>
            <person name="Pitluck S."/>
            <person name="Chertkov O."/>
            <person name="Detter J.C."/>
            <person name="Han C."/>
            <person name="Tapia R."/>
            <person name="Land M."/>
            <person name="Hauser L."/>
            <person name="Jeffries C."/>
            <person name="Kyrpides N."/>
            <person name="Ivanova N."/>
            <person name="Mikhailova N."/>
            <person name="Brumm P."/>
            <person name="Mead D."/>
            <person name="Woyke T."/>
        </authorList>
    </citation>
    <scope>NUCLEOTIDE SEQUENCE [LARGE SCALE GENOMIC DNA]</scope>
    <source>
        <strain evidence="2">ATCC 21833 / DSM 2522 / FERM P-1141 / JCM 9156 / N-4</strain>
    </source>
</reference>
<dbReference type="AlphaFoldDB" id="E6TVM5"/>
<evidence type="ECO:0008006" key="3">
    <source>
        <dbReference type="Google" id="ProtNLM"/>
    </source>
</evidence>
<keyword evidence="2" id="KW-1185">Reference proteome</keyword>
<dbReference type="PROSITE" id="PS51257">
    <property type="entry name" value="PROKAR_LIPOPROTEIN"/>
    <property type="match status" value="1"/>
</dbReference>
<dbReference type="KEGG" id="bco:Bcell_3918"/>
<name>E6TVM5_EVAC2</name>